<keyword evidence="3" id="KW-1185">Reference proteome</keyword>
<evidence type="ECO:0008006" key="4">
    <source>
        <dbReference type="Google" id="ProtNLM"/>
    </source>
</evidence>
<dbReference type="STRING" id="580327.Tthe_1996"/>
<evidence type="ECO:0000313" key="3">
    <source>
        <dbReference type="Proteomes" id="UP000001626"/>
    </source>
</evidence>
<reference evidence="2 3" key="1">
    <citation type="submission" date="2010-08" db="EMBL/GenBank/DDBJ databases">
        <title>Complete sequence of Thermoanaerobacterium thermosaccharolyticum DSM 571.</title>
        <authorList>
            <consortium name="US DOE Joint Genome Institute"/>
            <person name="Lucas S."/>
            <person name="Copeland A."/>
            <person name="Lapidus A."/>
            <person name="Cheng J.-F."/>
            <person name="Bruce D."/>
            <person name="Goodwin L."/>
            <person name="Pitluck S."/>
            <person name="Teshima H."/>
            <person name="Detter J.C."/>
            <person name="Han C."/>
            <person name="Tapia R."/>
            <person name="Land M."/>
            <person name="Hauser L."/>
            <person name="Chang Y.-J."/>
            <person name="Jeffries C."/>
            <person name="Kyrpides N."/>
            <person name="Ivanova N."/>
            <person name="Mikhailova N."/>
            <person name="Hemme C.L."/>
            <person name="Woyke T."/>
        </authorList>
    </citation>
    <scope>NUCLEOTIDE SEQUENCE [LARGE SCALE GENOMIC DNA]</scope>
    <source>
        <strain evidence="3">ATCC 7956 / DSM 571 / NCIMB 9385 / NCA 3814 / NCTC 13789 / WDCM 00135 / 2032</strain>
    </source>
</reference>
<protein>
    <recommendedName>
        <fullName evidence="4">Peptidase propeptide domain-containing protein</fullName>
    </recommendedName>
</protein>
<evidence type="ECO:0000256" key="1">
    <source>
        <dbReference type="SAM" id="SignalP"/>
    </source>
</evidence>
<feature type="signal peptide" evidence="1">
    <location>
        <begin position="1"/>
        <end position="23"/>
    </location>
</feature>
<dbReference type="Proteomes" id="UP000001626">
    <property type="component" value="Chromosome"/>
</dbReference>
<proteinExistence type="predicted"/>
<dbReference type="EMBL" id="CP002171">
    <property type="protein sequence ID" value="ADL69478.1"/>
    <property type="molecule type" value="Genomic_DNA"/>
</dbReference>
<feature type="chain" id="PRO_5003129170" description="Peptidase propeptide domain-containing protein" evidence="1">
    <location>
        <begin position="24"/>
        <end position="504"/>
    </location>
</feature>
<dbReference type="eggNOG" id="ENOG5033YGY">
    <property type="taxonomic scope" value="Bacteria"/>
</dbReference>
<dbReference type="AlphaFoldDB" id="D9TLY0"/>
<dbReference type="GeneID" id="93864816"/>
<gene>
    <name evidence="2" type="ordered locus">Tthe_1996</name>
</gene>
<dbReference type="HOGENOM" id="CLU_540716_0_0_9"/>
<keyword evidence="1" id="KW-0732">Signal</keyword>
<sequence>MLKKNMISLLLALIITFSSNSFAFSLSEYTSEYYADRYLNLIKEKMPFVKDMSLESIKKNNDGSLSINMKADNEIYKTLNVLINNGIITSVDYYVDPLSYSLGESLESNISADDAITTGRRLLENLFNEKFAYISTIKDETYLDDALKKPTIYKLLFKNTISNVLVYNSNAYVYIDSKSGDILKLKAKWLDESLYNKEREMLDANEAAKIFKEKFDPVLVYLKNNDSDFPKYGLYYIFNVDYNFLGIDAINGEAIDYNGDELYNDIIYIKGNSTELKSFDKIVSYEEALEIAKKEISNLKINDLNILNSKKIDKYFLTGKTAYAFNMNRTEGNLIANASVAVDEESGKVISENIDISNNDGLFDTEGDIDRVIDYVKGIFSEKTYSLALIKNPAIYGNEKTYLFYRIYNNAIVMDNYLRIKTDKDGKIINVSIIWDDAEKPCKKIVDKNVVKNIFLDKKPILYYIYSNEGKIEPIYIFGNMNYIIDASTVKRVSIDEFGKVDRS</sequence>
<dbReference type="OrthoDB" id="1730201at2"/>
<dbReference type="RefSeq" id="WP_013298444.1">
    <property type="nucleotide sequence ID" value="NC_014410.1"/>
</dbReference>
<name>D9TLY0_THETC</name>
<evidence type="ECO:0000313" key="2">
    <source>
        <dbReference type="EMBL" id="ADL69478.1"/>
    </source>
</evidence>
<dbReference type="KEGG" id="ttm:Tthe_1996"/>
<organism evidence="2 3">
    <name type="scientific">Thermoanaerobacterium thermosaccharolyticum (strain ATCC 7956 / DSM 571 / NCIMB 9385 / NCA 3814 / NCTC 13789 / WDCM 00135 / 2032)</name>
    <name type="common">Clostridium thermosaccharolyticum</name>
    <dbReference type="NCBI Taxonomy" id="580327"/>
    <lineage>
        <taxon>Bacteria</taxon>
        <taxon>Bacillati</taxon>
        <taxon>Bacillota</taxon>
        <taxon>Clostridia</taxon>
        <taxon>Thermoanaerobacterales</taxon>
        <taxon>Thermoanaerobacteraceae</taxon>
        <taxon>Thermoanaerobacterium</taxon>
    </lineage>
</organism>
<accession>D9TLY0</accession>